<comment type="caution">
    <text evidence="1">The sequence shown here is derived from an EMBL/GenBank/DDBJ whole genome shotgun (WGS) entry which is preliminary data.</text>
</comment>
<evidence type="ECO:0000313" key="1">
    <source>
        <dbReference type="EMBL" id="CAK8695370.1"/>
    </source>
</evidence>
<evidence type="ECO:0008006" key="3">
    <source>
        <dbReference type="Google" id="ProtNLM"/>
    </source>
</evidence>
<proteinExistence type="predicted"/>
<keyword evidence="2" id="KW-1185">Reference proteome</keyword>
<reference evidence="1 2" key="1">
    <citation type="submission" date="2024-02" db="EMBL/GenBank/DDBJ databases">
        <authorList>
            <person name="Daric V."/>
            <person name="Darras S."/>
        </authorList>
    </citation>
    <scope>NUCLEOTIDE SEQUENCE [LARGE SCALE GENOMIC DNA]</scope>
</reference>
<organism evidence="1 2">
    <name type="scientific">Clavelina lepadiformis</name>
    <name type="common">Light-bulb sea squirt</name>
    <name type="synonym">Ascidia lepadiformis</name>
    <dbReference type="NCBI Taxonomy" id="159417"/>
    <lineage>
        <taxon>Eukaryota</taxon>
        <taxon>Metazoa</taxon>
        <taxon>Chordata</taxon>
        <taxon>Tunicata</taxon>
        <taxon>Ascidiacea</taxon>
        <taxon>Aplousobranchia</taxon>
        <taxon>Clavelinidae</taxon>
        <taxon>Clavelina</taxon>
    </lineage>
</organism>
<evidence type="ECO:0000313" key="2">
    <source>
        <dbReference type="Proteomes" id="UP001642483"/>
    </source>
</evidence>
<gene>
    <name evidence="1" type="ORF">CVLEPA_LOCUS28655</name>
</gene>
<dbReference type="Proteomes" id="UP001642483">
    <property type="component" value="Unassembled WGS sequence"/>
</dbReference>
<dbReference type="EMBL" id="CAWYQH010000152">
    <property type="protein sequence ID" value="CAK8695370.1"/>
    <property type="molecule type" value="Genomic_DNA"/>
</dbReference>
<protein>
    <recommendedName>
        <fullName evidence="3">Profilin</fullName>
    </recommendedName>
</protein>
<accession>A0ABP0GYM8</accession>
<sequence>MDWNTFCYDVVQGECHLIHYAFIGTPAAVWGEFCMTSSFTGLKTAEIVTIINSNGASFPFRDQVYQLVENNKGIFYYESSTSSLSYAATCNSFLIVWAHKRAYIECRRAMNRGIAFLEKNKEM</sequence>
<name>A0ABP0GYM8_CLALP</name>